<evidence type="ECO:0000259" key="3">
    <source>
        <dbReference type="Pfam" id="PF10620"/>
    </source>
</evidence>
<feature type="domain" description="Phosphoribosyl-dephospho-CoA transferase MdcG N-terminal" evidence="4">
    <location>
        <begin position="5"/>
        <end position="78"/>
    </location>
</feature>
<organism evidence="5 6">
    <name type="scientific">Chromobacterium haemolyticum</name>
    <dbReference type="NCBI Taxonomy" id="394935"/>
    <lineage>
        <taxon>Bacteria</taxon>
        <taxon>Pseudomonadati</taxon>
        <taxon>Pseudomonadota</taxon>
        <taxon>Betaproteobacteria</taxon>
        <taxon>Neisseriales</taxon>
        <taxon>Chromobacteriaceae</taxon>
        <taxon>Chromobacterium</taxon>
    </lineage>
</organism>
<sequence>MPYWRAHDLLRVGDVAGLRLPAGRPDWLAAGRPLADLVVVRRDVRSGGDIPVGLRAWRREQRLAAWLAPEAVAKRLSPESLLARLDDWSGFRPPALSVLAALRPWMDARGWAWGPTGSCGFALASGLPLLRADSDLDLLIRLPSRPDPARLNELRRLNAWRGCRLDVQIDVGHGGFALAEWLSARGDVLLKTGRGPRLLSDPWRWEDGL</sequence>
<dbReference type="NCBIfam" id="TIGR03135">
    <property type="entry name" value="malonate_mdcG"/>
    <property type="match status" value="1"/>
</dbReference>
<comment type="caution">
    <text evidence="5">The sequence shown here is derived from an EMBL/GenBank/DDBJ whole genome shotgun (WGS) entry which is preliminary data.</text>
</comment>
<evidence type="ECO:0000256" key="1">
    <source>
        <dbReference type="ARBA" id="ARBA00022679"/>
    </source>
</evidence>
<dbReference type="NCBIfam" id="NF002332">
    <property type="entry name" value="PRK01293.1"/>
    <property type="match status" value="1"/>
</dbReference>
<evidence type="ECO:0000259" key="4">
    <source>
        <dbReference type="Pfam" id="PF20866"/>
    </source>
</evidence>
<proteinExistence type="predicted"/>
<accession>A0A1W0CZK1</accession>
<dbReference type="AlphaFoldDB" id="A0A1W0CZK1"/>
<dbReference type="InterPro" id="IPR048903">
    <property type="entry name" value="MdcG_N"/>
</dbReference>
<evidence type="ECO:0008006" key="7">
    <source>
        <dbReference type="Google" id="ProtNLM"/>
    </source>
</evidence>
<dbReference type="EMBL" id="MUKV01000011">
    <property type="protein sequence ID" value="OQS40164.1"/>
    <property type="molecule type" value="Genomic_DNA"/>
</dbReference>
<gene>
    <name evidence="5" type="ORF">B0T45_10955</name>
</gene>
<keyword evidence="2" id="KW-0548">Nucleotidyltransferase</keyword>
<protein>
    <recommendedName>
        <fullName evidence="7">Phosphoribosyl-dephospho-CoA transferase</fullName>
    </recommendedName>
</protein>
<keyword evidence="1" id="KW-0808">Transferase</keyword>
<dbReference type="Proteomes" id="UP000192721">
    <property type="component" value="Unassembled WGS sequence"/>
</dbReference>
<dbReference type="GO" id="GO:0016779">
    <property type="term" value="F:nucleotidyltransferase activity"/>
    <property type="evidence" value="ECO:0007669"/>
    <property type="project" value="UniProtKB-KW"/>
</dbReference>
<dbReference type="Pfam" id="PF20866">
    <property type="entry name" value="MdcG_N"/>
    <property type="match status" value="1"/>
</dbReference>
<evidence type="ECO:0000313" key="5">
    <source>
        <dbReference type="EMBL" id="OQS40164.1"/>
    </source>
</evidence>
<evidence type="ECO:0000313" key="6">
    <source>
        <dbReference type="Proteomes" id="UP000192721"/>
    </source>
</evidence>
<evidence type="ECO:0000256" key="2">
    <source>
        <dbReference type="ARBA" id="ARBA00022695"/>
    </source>
</evidence>
<dbReference type="InterPro" id="IPR049180">
    <property type="entry name" value="MdcG_C"/>
</dbReference>
<dbReference type="InterPro" id="IPR017557">
    <property type="entry name" value="Holo-ACP_synthase"/>
</dbReference>
<name>A0A1W0CZK1_9NEIS</name>
<dbReference type="RefSeq" id="WP_081555495.1">
    <property type="nucleotide sequence ID" value="NZ_MUKV01000011.1"/>
</dbReference>
<dbReference type="Pfam" id="PF10620">
    <property type="entry name" value="MdcG"/>
    <property type="match status" value="1"/>
</dbReference>
<feature type="domain" description="Phosphoribosyl-dephospho-CoA transferase MdcG C-terminal" evidence="3">
    <location>
        <begin position="92"/>
        <end position="202"/>
    </location>
</feature>
<reference evidence="5 6" key="1">
    <citation type="submission" date="2017-02" db="EMBL/GenBank/DDBJ databases">
        <title>Chromobacterium haemolyticum H5244.</title>
        <authorList>
            <person name="Gulvik C.A."/>
        </authorList>
    </citation>
    <scope>NUCLEOTIDE SEQUENCE [LARGE SCALE GENOMIC DNA]</scope>
    <source>
        <strain evidence="5 6">H5244</strain>
    </source>
</reference>